<dbReference type="Gene3D" id="1.10.30.50">
    <property type="match status" value="1"/>
</dbReference>
<sequence>MEDKLRPLYLSYFMGAGAGCNITADKPFRVKYGAKLRAAYKKTYEGKQLYWLRTELLAVAGNRCPSCGGARPVTLDHHLAQTPFPEFAIFPLNLVAMCGPCNQHKSASTGKTIATAFIHPYIDQIPTVSFFAPTVTRANGSYTVSFTFTPAAIPDAMLAGRMERQLKRVDFNKALLPEVGELLNELALRIEREIVQPNGGVIDQPLIEAYLHANADRIEEQHRVGFWQAIMSRALANEAGFCSGGYRDLLARSPT</sequence>
<dbReference type="Proteomes" id="UP000519023">
    <property type="component" value="Unassembled WGS sequence"/>
</dbReference>
<organism evidence="1 2">
    <name type="scientific">Sphingobium psychrophilum</name>
    <dbReference type="NCBI Taxonomy" id="2728834"/>
    <lineage>
        <taxon>Bacteria</taxon>
        <taxon>Pseudomonadati</taxon>
        <taxon>Pseudomonadota</taxon>
        <taxon>Alphaproteobacteria</taxon>
        <taxon>Sphingomonadales</taxon>
        <taxon>Sphingomonadaceae</taxon>
        <taxon>Sphingobium</taxon>
    </lineage>
</organism>
<accession>A0A7X9ZUI3</accession>
<proteinExistence type="predicted"/>
<evidence type="ECO:0008006" key="3">
    <source>
        <dbReference type="Google" id="ProtNLM"/>
    </source>
</evidence>
<protein>
    <recommendedName>
        <fullName evidence="3">HNH endonuclease</fullName>
    </recommendedName>
</protein>
<gene>
    <name evidence="1" type="ORF">HHL08_21690</name>
</gene>
<dbReference type="EMBL" id="JABBFV010000025">
    <property type="protein sequence ID" value="NML12712.1"/>
    <property type="molecule type" value="Genomic_DNA"/>
</dbReference>
<dbReference type="PROSITE" id="PS51257">
    <property type="entry name" value="PROKAR_LIPOPROTEIN"/>
    <property type="match status" value="1"/>
</dbReference>
<evidence type="ECO:0000313" key="1">
    <source>
        <dbReference type="EMBL" id="NML12712.1"/>
    </source>
</evidence>
<dbReference type="AlphaFoldDB" id="A0A7X9ZUI3"/>
<comment type="caution">
    <text evidence="1">The sequence shown here is derived from an EMBL/GenBank/DDBJ whole genome shotgun (WGS) entry which is preliminary data.</text>
</comment>
<keyword evidence="2" id="KW-1185">Reference proteome</keyword>
<name>A0A7X9ZUI3_9SPHN</name>
<reference evidence="1 2" key="1">
    <citation type="submission" date="2020-04" db="EMBL/GenBank/DDBJ databases">
        <title>Sphingobium sp. AR-3-1 isolated from Arctic soil.</title>
        <authorList>
            <person name="Dahal R.H."/>
            <person name="Chaudhary D.K."/>
        </authorList>
    </citation>
    <scope>NUCLEOTIDE SEQUENCE [LARGE SCALE GENOMIC DNA]</scope>
    <source>
        <strain evidence="1 2">AR-3-1</strain>
    </source>
</reference>
<evidence type="ECO:0000313" key="2">
    <source>
        <dbReference type="Proteomes" id="UP000519023"/>
    </source>
</evidence>